<gene>
    <name evidence="1" type="ORF">SAMN04244560_00916</name>
</gene>
<dbReference type="Proteomes" id="UP000183404">
    <property type="component" value="Unassembled WGS sequence"/>
</dbReference>
<name>A0A1G7M5V2_THETY</name>
<proteinExistence type="predicted"/>
<protein>
    <submittedName>
        <fullName evidence="1">Uncharacterized protein</fullName>
    </submittedName>
</protein>
<evidence type="ECO:0000313" key="2">
    <source>
        <dbReference type="Proteomes" id="UP000183404"/>
    </source>
</evidence>
<evidence type="ECO:0000313" key="1">
    <source>
        <dbReference type="EMBL" id="SDF56549.1"/>
    </source>
</evidence>
<sequence>MMEGYGLRLRDKDGKIIWDFSSMSYMMNMMGKWNKKNISEKTLPIIVDEKTVGYVDIIYYEPMMMSDLDFKFLYDISRYNVIATVIGIDYKYLCVKLYYKTVS</sequence>
<organism evidence="1 2">
    <name type="scientific">Thermoanaerobacter thermohydrosulfuricus</name>
    <name type="common">Clostridium thermohydrosulfuricum</name>
    <dbReference type="NCBI Taxonomy" id="1516"/>
    <lineage>
        <taxon>Bacteria</taxon>
        <taxon>Bacillati</taxon>
        <taxon>Bacillota</taxon>
        <taxon>Clostridia</taxon>
        <taxon>Thermoanaerobacterales</taxon>
        <taxon>Thermoanaerobacteraceae</taxon>
        <taxon>Thermoanaerobacter</taxon>
    </lineage>
</organism>
<dbReference type="EMBL" id="FNBS01000016">
    <property type="protein sequence ID" value="SDF56549.1"/>
    <property type="molecule type" value="Genomic_DNA"/>
</dbReference>
<reference evidence="1 2" key="1">
    <citation type="submission" date="2016-10" db="EMBL/GenBank/DDBJ databases">
        <authorList>
            <person name="de Groot N.N."/>
        </authorList>
    </citation>
    <scope>NUCLEOTIDE SEQUENCE [LARGE SCALE GENOMIC DNA]</scope>
    <source>
        <strain evidence="1 2">DSM 569</strain>
    </source>
</reference>
<accession>A0A1G7M5V2</accession>
<dbReference type="AlphaFoldDB" id="A0A1G7M5V2"/>